<proteinExistence type="predicted"/>
<accession>A0ABT0LJN3</accession>
<dbReference type="Proteomes" id="UP001203423">
    <property type="component" value="Unassembled WGS sequence"/>
</dbReference>
<dbReference type="EMBL" id="JAKIKS010000251">
    <property type="protein sequence ID" value="MCL1127921.1"/>
    <property type="molecule type" value="Genomic_DNA"/>
</dbReference>
<comment type="caution">
    <text evidence="1">The sequence shown here is derived from an EMBL/GenBank/DDBJ whole genome shotgun (WGS) entry which is preliminary data.</text>
</comment>
<evidence type="ECO:0000313" key="2">
    <source>
        <dbReference type="Proteomes" id="UP001203423"/>
    </source>
</evidence>
<protein>
    <recommendedName>
        <fullName evidence="3">Lipoprotein</fullName>
    </recommendedName>
</protein>
<dbReference type="RefSeq" id="WP_248943346.1">
    <property type="nucleotide sequence ID" value="NZ_JAKIKS010000251.1"/>
</dbReference>
<evidence type="ECO:0000313" key="1">
    <source>
        <dbReference type="EMBL" id="MCL1127921.1"/>
    </source>
</evidence>
<gene>
    <name evidence="1" type="ORF">L2764_26575</name>
</gene>
<reference evidence="1 2" key="1">
    <citation type="submission" date="2022-01" db="EMBL/GenBank/DDBJ databases">
        <title>Whole genome-based taxonomy of the Shewanellaceae.</title>
        <authorList>
            <person name="Martin-Rodriguez A.J."/>
        </authorList>
    </citation>
    <scope>NUCLEOTIDE SEQUENCE [LARGE SCALE GENOMIC DNA]</scope>
    <source>
        <strain evidence="1 2">DSM 17177</strain>
    </source>
</reference>
<dbReference type="PROSITE" id="PS51257">
    <property type="entry name" value="PROKAR_LIPOPROTEIN"/>
    <property type="match status" value="1"/>
</dbReference>
<evidence type="ECO:0008006" key="3">
    <source>
        <dbReference type="Google" id="ProtNLM"/>
    </source>
</evidence>
<keyword evidence="2" id="KW-1185">Reference proteome</keyword>
<sequence length="180" mass="20747">MTFRPITIVILSILFLSGCVNTVPKDLESISTNIKIEHDSFQNQTWITTPLYLSRQGITDTFPVKISFRSLYKNDMREFIQLYVTSTNVDWGFYHSANGEDGYSFGFSDIDREVSTVGNMVTTEEHFGLIFPIDYLEKMSKKDWKIKVYGKRYGGVFIVPENMSKAFMNKLSCYESDKCS</sequence>
<organism evidence="1 2">
    <name type="scientific">Shewanella surugensis</name>
    <dbReference type="NCBI Taxonomy" id="212020"/>
    <lineage>
        <taxon>Bacteria</taxon>
        <taxon>Pseudomonadati</taxon>
        <taxon>Pseudomonadota</taxon>
        <taxon>Gammaproteobacteria</taxon>
        <taxon>Alteromonadales</taxon>
        <taxon>Shewanellaceae</taxon>
        <taxon>Shewanella</taxon>
    </lineage>
</organism>
<name>A0ABT0LJN3_9GAMM</name>